<organism evidence="1">
    <name type="scientific">Methanosarcina barkeri (strain Fusaro / DSM 804)</name>
    <dbReference type="NCBI Taxonomy" id="269797"/>
    <lineage>
        <taxon>Archaea</taxon>
        <taxon>Methanobacteriati</taxon>
        <taxon>Methanobacteriota</taxon>
        <taxon>Stenosarchaea group</taxon>
        <taxon>Methanomicrobia</taxon>
        <taxon>Methanosarcinales</taxon>
        <taxon>Methanosarcinaceae</taxon>
        <taxon>Methanosarcina</taxon>
    </lineage>
</organism>
<sequence length="115" mass="13217">MKTMQNLSPISLIYGIDFSGSQEACKKIWICESIPTDEGLLVNGCWNLKKKCKNISRDESFEILTRIIAPSSEAVFGLDFPFCLPKIITDETNWTTFVKNFSKTYNDPYDFRQKC</sequence>
<dbReference type="EMBL" id="CP000099">
    <property type="protein sequence ID" value="AAZ71279.1"/>
    <property type="molecule type" value="Genomic_DNA"/>
</dbReference>
<protein>
    <recommendedName>
        <fullName evidence="2">DUF429 domain-containing protein</fullName>
    </recommendedName>
</protein>
<proteinExistence type="predicted"/>
<name>Q46A13_METBF</name>
<gene>
    <name evidence="1" type="ordered locus">Mbar_A2358</name>
</gene>
<evidence type="ECO:0000313" key="1">
    <source>
        <dbReference type="EMBL" id="AAZ71279.1"/>
    </source>
</evidence>
<dbReference type="AlphaFoldDB" id="Q46A13"/>
<dbReference type="KEGG" id="mba:Mbar_A2358"/>
<dbReference type="eggNOG" id="arCOG06292">
    <property type="taxonomic scope" value="Archaea"/>
</dbReference>
<dbReference type="HOGENOM" id="CLU_2103484_0_0_2"/>
<dbReference type="PaxDb" id="269797-Mbar_A2358"/>
<evidence type="ECO:0008006" key="2">
    <source>
        <dbReference type="Google" id="ProtNLM"/>
    </source>
</evidence>
<reference evidence="1" key="1">
    <citation type="submission" date="2006-06" db="EMBL/GenBank/DDBJ databases">
        <title>Complete sequence of chromosome 1 of Methanosarcina barkeri str. fusaro.</title>
        <authorList>
            <person name="Copeland A."/>
            <person name="Lucas S."/>
            <person name="Lapidus A."/>
            <person name="Barry K."/>
            <person name="Detter J.C."/>
            <person name="Glavina T."/>
            <person name="Hammon N."/>
            <person name="Israni S."/>
            <person name="Pitluck S."/>
            <person name="Goodwin L.A."/>
            <person name="Saunders E.H."/>
            <person name="Schmutz J."/>
            <person name="Larimer F."/>
            <person name="Land M."/>
            <person name="Anderson I."/>
            <person name="Richardson P."/>
        </authorList>
    </citation>
    <scope>NUCLEOTIDE SEQUENCE</scope>
    <source>
        <strain evidence="1">Fusaro</strain>
    </source>
</reference>
<accession>Q46A13</accession>